<sequence length="74" mass="8528">MMVYYWVAGLGIVGLISLISFCVFLLRDIKLNRVLKKNKWHFLLNGSLLFFSIVSFSIMIVMFLSLKAQIILLS</sequence>
<evidence type="ECO:0000256" key="1">
    <source>
        <dbReference type="SAM" id="Phobius"/>
    </source>
</evidence>
<feature type="transmembrane region" description="Helical" evidence="1">
    <location>
        <begin position="6"/>
        <end position="26"/>
    </location>
</feature>
<reference evidence="3" key="1">
    <citation type="submission" date="2017-05" db="EMBL/GenBank/DDBJ databases">
        <title>The Genome Sequence of EEnterococcus faecalis 9F2_4866.</title>
        <authorList>
            <consortium name="The Broad Institute Genomics Platform"/>
            <consortium name="The Broad Institute Genomic Center for Infectious Diseases"/>
            <person name="Earl A."/>
            <person name="Manson A."/>
            <person name="Schwartman J."/>
            <person name="Gilmore M."/>
            <person name="Abouelleil A."/>
            <person name="Cao P."/>
            <person name="Chapman S."/>
            <person name="Cusick C."/>
            <person name="Shea T."/>
            <person name="Young S."/>
            <person name="Neafsey D."/>
            <person name="Nusbaum C."/>
            <person name="Birren B."/>
        </authorList>
    </citation>
    <scope>NUCLEOTIDE SEQUENCE [LARGE SCALE GENOMIC DNA]</scope>
    <source>
        <strain evidence="3">12C11_DIV0727</strain>
    </source>
</reference>
<keyword evidence="1" id="KW-0472">Membrane</keyword>
<organism evidence="2 3">
    <name type="scientific">Candidatus Enterococcus lemimoniae</name>
    <dbReference type="NCBI Taxonomy" id="1834167"/>
    <lineage>
        <taxon>Bacteria</taxon>
        <taxon>Bacillati</taxon>
        <taxon>Bacillota</taxon>
        <taxon>Bacilli</taxon>
        <taxon>Lactobacillales</taxon>
        <taxon>Enterococcaceae</taxon>
        <taxon>Enterococcus</taxon>
    </lineage>
</organism>
<feature type="transmembrane region" description="Helical" evidence="1">
    <location>
        <begin position="47"/>
        <end position="66"/>
    </location>
</feature>
<keyword evidence="1" id="KW-0812">Transmembrane</keyword>
<proteinExistence type="predicted"/>
<evidence type="ECO:0000313" key="2">
    <source>
        <dbReference type="EMBL" id="WYJ87375.1"/>
    </source>
</evidence>
<keyword evidence="1" id="KW-1133">Transmembrane helix</keyword>
<keyword evidence="3" id="KW-1185">Reference proteome</keyword>
<dbReference type="EMBL" id="CP147248">
    <property type="protein sequence ID" value="WYJ87375.1"/>
    <property type="molecule type" value="Genomic_DNA"/>
</dbReference>
<evidence type="ECO:0000313" key="3">
    <source>
        <dbReference type="Proteomes" id="UP000195080"/>
    </source>
</evidence>
<gene>
    <name evidence="2" type="ORF">A5866_002471</name>
</gene>
<reference evidence="2 3" key="2">
    <citation type="submission" date="2024-03" db="EMBL/GenBank/DDBJ databases">
        <title>The Genome Sequence of Enterococcus sp. DIV0727d.</title>
        <authorList>
            <consortium name="The Broad Institute Genomics Platform"/>
            <consortium name="The Broad Institute Microbial Omics Core"/>
            <consortium name="The Broad Institute Genomic Center for Infectious Diseases"/>
            <person name="Earl A."/>
            <person name="Manson A."/>
            <person name="Gilmore M."/>
            <person name="Schwartman J."/>
            <person name="Shea T."/>
            <person name="Abouelleil A."/>
            <person name="Cao P."/>
            <person name="Chapman S."/>
            <person name="Cusick C."/>
            <person name="Young S."/>
            <person name="Neafsey D."/>
            <person name="Nusbaum C."/>
            <person name="Birren B."/>
        </authorList>
    </citation>
    <scope>NUCLEOTIDE SEQUENCE [LARGE SCALE GENOMIC DNA]</scope>
    <source>
        <strain evidence="2 3">12C11_DIV0727</strain>
    </source>
</reference>
<name>A0ABZ2T7V7_9ENTE</name>
<dbReference type="RefSeq" id="WP_086277372.1">
    <property type="nucleotide sequence ID" value="NZ_CP147248.1"/>
</dbReference>
<accession>A0ABZ2T7V7</accession>
<dbReference type="Proteomes" id="UP000195080">
    <property type="component" value="Chromosome"/>
</dbReference>
<protein>
    <submittedName>
        <fullName evidence="2">Uncharacterized protein</fullName>
    </submittedName>
</protein>